<accession>A0A1I4C6I4</accession>
<dbReference type="AlphaFoldDB" id="A0A1I4C6I4"/>
<sequence length="89" mass="10391">MTRMNELVMFNGKVVCPRCDGNGLLYKAKVTDLGNQMIYICDECEASWQDNIPIRRDTFEDLSTYLEKKGCNYRDAEIVNLGYDWYMNS</sequence>
<organism evidence="1 2">
    <name type="scientific">Brevibacillus centrosporus</name>
    <dbReference type="NCBI Taxonomy" id="54910"/>
    <lineage>
        <taxon>Bacteria</taxon>
        <taxon>Bacillati</taxon>
        <taxon>Bacillota</taxon>
        <taxon>Bacilli</taxon>
        <taxon>Bacillales</taxon>
        <taxon>Paenibacillaceae</taxon>
        <taxon>Brevibacillus</taxon>
    </lineage>
</organism>
<evidence type="ECO:0000313" key="2">
    <source>
        <dbReference type="Proteomes" id="UP000198915"/>
    </source>
</evidence>
<dbReference type="EMBL" id="FORT01000019">
    <property type="protein sequence ID" value="SFK75997.1"/>
    <property type="molecule type" value="Genomic_DNA"/>
</dbReference>
<keyword evidence="2" id="KW-1185">Reference proteome</keyword>
<proteinExistence type="predicted"/>
<dbReference type="Proteomes" id="UP000198915">
    <property type="component" value="Unassembled WGS sequence"/>
</dbReference>
<reference evidence="2" key="1">
    <citation type="submission" date="2016-10" db="EMBL/GenBank/DDBJ databases">
        <authorList>
            <person name="Varghese N."/>
            <person name="Submissions S."/>
        </authorList>
    </citation>
    <scope>NUCLEOTIDE SEQUENCE [LARGE SCALE GENOMIC DNA]</scope>
    <source>
        <strain evidence="2">OK042</strain>
    </source>
</reference>
<name>A0A1I4C6I4_9BACL</name>
<protein>
    <submittedName>
        <fullName evidence="1">Uncharacterized protein</fullName>
    </submittedName>
</protein>
<gene>
    <name evidence="1" type="ORF">SAMN05518846_11964</name>
</gene>
<evidence type="ECO:0000313" key="1">
    <source>
        <dbReference type="EMBL" id="SFK75997.1"/>
    </source>
</evidence>